<evidence type="ECO:0000313" key="1">
    <source>
        <dbReference type="EMBL" id="GBN41767.1"/>
    </source>
</evidence>
<sequence>MDHAILKKVETGSFPKCFKKARFGSASDVVPDSATDENEKELNELLIHMDSNVRVEDYVEIDKDLWIEEEVLNVTISFLRTQPNNLFFPTMISL</sequence>
<proteinExistence type="predicted"/>
<organism evidence="1 2">
    <name type="scientific">Araneus ventricosus</name>
    <name type="common">Orbweaver spider</name>
    <name type="synonym">Epeira ventricosa</name>
    <dbReference type="NCBI Taxonomy" id="182803"/>
    <lineage>
        <taxon>Eukaryota</taxon>
        <taxon>Metazoa</taxon>
        <taxon>Ecdysozoa</taxon>
        <taxon>Arthropoda</taxon>
        <taxon>Chelicerata</taxon>
        <taxon>Arachnida</taxon>
        <taxon>Araneae</taxon>
        <taxon>Araneomorphae</taxon>
        <taxon>Entelegynae</taxon>
        <taxon>Araneoidea</taxon>
        <taxon>Araneidae</taxon>
        <taxon>Araneus</taxon>
    </lineage>
</organism>
<dbReference type="EMBL" id="BGPR01009706">
    <property type="protein sequence ID" value="GBN41767.1"/>
    <property type="molecule type" value="Genomic_DNA"/>
</dbReference>
<dbReference type="AlphaFoldDB" id="A0A4Y2NUZ6"/>
<dbReference type="Proteomes" id="UP000499080">
    <property type="component" value="Unassembled WGS sequence"/>
</dbReference>
<reference evidence="1 2" key="1">
    <citation type="journal article" date="2019" name="Sci. Rep.">
        <title>Orb-weaving spider Araneus ventricosus genome elucidates the spidroin gene catalogue.</title>
        <authorList>
            <person name="Kono N."/>
            <person name="Nakamura H."/>
            <person name="Ohtoshi R."/>
            <person name="Moran D.A.P."/>
            <person name="Shinohara A."/>
            <person name="Yoshida Y."/>
            <person name="Fujiwara M."/>
            <person name="Mori M."/>
            <person name="Tomita M."/>
            <person name="Arakawa K."/>
        </authorList>
    </citation>
    <scope>NUCLEOTIDE SEQUENCE [LARGE SCALE GENOMIC DNA]</scope>
</reference>
<keyword evidence="2" id="KW-1185">Reference proteome</keyword>
<comment type="caution">
    <text evidence="1">The sequence shown here is derived from an EMBL/GenBank/DDBJ whole genome shotgun (WGS) entry which is preliminary data.</text>
</comment>
<evidence type="ECO:0000313" key="2">
    <source>
        <dbReference type="Proteomes" id="UP000499080"/>
    </source>
</evidence>
<protein>
    <submittedName>
        <fullName evidence="1">Uncharacterized protein</fullName>
    </submittedName>
</protein>
<gene>
    <name evidence="1" type="ORF">AVEN_26678_1</name>
</gene>
<accession>A0A4Y2NUZ6</accession>
<name>A0A4Y2NUZ6_ARAVE</name>